<dbReference type="InterPro" id="IPR001789">
    <property type="entry name" value="Sig_transdc_resp-reg_receiver"/>
</dbReference>
<dbReference type="Gene3D" id="1.10.10.60">
    <property type="entry name" value="Homeodomain-like"/>
    <property type="match status" value="2"/>
</dbReference>
<dbReference type="GO" id="GO:0043565">
    <property type="term" value="F:sequence-specific DNA binding"/>
    <property type="evidence" value="ECO:0007669"/>
    <property type="project" value="InterPro"/>
</dbReference>
<dbReference type="Pfam" id="PF00072">
    <property type="entry name" value="Response_reg"/>
    <property type="match status" value="1"/>
</dbReference>
<name>A0A949K401_9FIRM</name>
<feature type="domain" description="GGDEF" evidence="9">
    <location>
        <begin position="177"/>
        <end position="311"/>
    </location>
</feature>
<evidence type="ECO:0000256" key="1">
    <source>
        <dbReference type="ARBA" id="ARBA00018672"/>
    </source>
</evidence>
<evidence type="ECO:0000313" key="10">
    <source>
        <dbReference type="EMBL" id="MBU9735013.1"/>
    </source>
</evidence>
<evidence type="ECO:0000256" key="6">
    <source>
        <dbReference type="PROSITE-ProRule" id="PRU00169"/>
    </source>
</evidence>
<organism evidence="10 11">
    <name type="scientific">Diplocloster agilis</name>
    <dbReference type="NCBI Taxonomy" id="2850323"/>
    <lineage>
        <taxon>Bacteria</taxon>
        <taxon>Bacillati</taxon>
        <taxon>Bacillota</taxon>
        <taxon>Clostridia</taxon>
        <taxon>Lachnospirales</taxon>
        <taxon>Lachnospiraceae</taxon>
        <taxon>Diplocloster</taxon>
    </lineage>
</organism>
<dbReference type="PROSITE" id="PS50887">
    <property type="entry name" value="GGDEF"/>
    <property type="match status" value="1"/>
</dbReference>
<dbReference type="RefSeq" id="WP_238720241.1">
    <property type="nucleotide sequence ID" value="NZ_JAHQCW010000001.1"/>
</dbReference>
<dbReference type="Gene3D" id="3.40.50.2300">
    <property type="match status" value="1"/>
</dbReference>
<keyword evidence="2" id="KW-0805">Transcription regulation</keyword>
<evidence type="ECO:0000259" key="7">
    <source>
        <dbReference type="PROSITE" id="PS01124"/>
    </source>
</evidence>
<keyword evidence="3" id="KW-0238">DNA-binding</keyword>
<dbReference type="InterPro" id="IPR018060">
    <property type="entry name" value="HTH_AraC"/>
</dbReference>
<evidence type="ECO:0000256" key="4">
    <source>
        <dbReference type="ARBA" id="ARBA00023163"/>
    </source>
</evidence>
<evidence type="ECO:0000256" key="2">
    <source>
        <dbReference type="ARBA" id="ARBA00023015"/>
    </source>
</evidence>
<dbReference type="InterPro" id="IPR011006">
    <property type="entry name" value="CheY-like_superfamily"/>
</dbReference>
<protein>
    <recommendedName>
        <fullName evidence="1">Stage 0 sporulation protein A homolog</fullName>
    </recommendedName>
</protein>
<dbReference type="EMBL" id="JAHQCW010000001">
    <property type="protein sequence ID" value="MBU9735013.1"/>
    <property type="molecule type" value="Genomic_DNA"/>
</dbReference>
<accession>A0A949K401</accession>
<dbReference type="SMART" id="SM00448">
    <property type="entry name" value="REC"/>
    <property type="match status" value="1"/>
</dbReference>
<evidence type="ECO:0000259" key="8">
    <source>
        <dbReference type="PROSITE" id="PS50110"/>
    </source>
</evidence>
<dbReference type="GO" id="GO:0003700">
    <property type="term" value="F:DNA-binding transcription factor activity"/>
    <property type="evidence" value="ECO:0007669"/>
    <property type="project" value="InterPro"/>
</dbReference>
<dbReference type="PROSITE" id="PS50110">
    <property type="entry name" value="RESPONSE_REGULATORY"/>
    <property type="match status" value="1"/>
</dbReference>
<comment type="caution">
    <text evidence="10">The sequence shown here is derived from an EMBL/GenBank/DDBJ whole genome shotgun (WGS) entry which is preliminary data.</text>
</comment>
<evidence type="ECO:0000256" key="5">
    <source>
        <dbReference type="ARBA" id="ARBA00024867"/>
    </source>
</evidence>
<dbReference type="Pfam" id="PF12833">
    <property type="entry name" value="HTH_18"/>
    <property type="match status" value="1"/>
</dbReference>
<feature type="domain" description="HTH araC/xylS-type" evidence="7">
    <location>
        <begin position="443"/>
        <end position="541"/>
    </location>
</feature>
<proteinExistence type="predicted"/>
<reference evidence="10" key="1">
    <citation type="submission" date="2021-06" db="EMBL/GenBank/DDBJ databases">
        <title>Description of novel taxa of the family Lachnospiraceae.</title>
        <authorList>
            <person name="Chaplin A.V."/>
            <person name="Sokolova S.R."/>
            <person name="Pikina A.P."/>
            <person name="Korzhanova M."/>
            <person name="Belova V."/>
            <person name="Korostin D."/>
            <person name="Efimov B.A."/>
        </authorList>
    </citation>
    <scope>NUCLEOTIDE SEQUENCE</scope>
    <source>
        <strain evidence="10">ASD5720</strain>
    </source>
</reference>
<keyword evidence="6" id="KW-0597">Phosphoprotein</keyword>
<dbReference type="GO" id="GO:0000160">
    <property type="term" value="P:phosphorelay signal transduction system"/>
    <property type="evidence" value="ECO:0007669"/>
    <property type="project" value="InterPro"/>
</dbReference>
<feature type="modified residue" description="4-aspartylphosphate" evidence="6">
    <location>
        <position position="53"/>
    </location>
</feature>
<evidence type="ECO:0000256" key="3">
    <source>
        <dbReference type="ARBA" id="ARBA00023125"/>
    </source>
</evidence>
<dbReference type="PROSITE" id="PS01124">
    <property type="entry name" value="HTH_ARAC_FAMILY_2"/>
    <property type="match status" value="1"/>
</dbReference>
<evidence type="ECO:0000313" key="11">
    <source>
        <dbReference type="Proteomes" id="UP000712157"/>
    </source>
</evidence>
<dbReference type="InterPro" id="IPR000160">
    <property type="entry name" value="GGDEF_dom"/>
</dbReference>
<dbReference type="CDD" id="cd17536">
    <property type="entry name" value="REC_YesN-like"/>
    <property type="match status" value="1"/>
</dbReference>
<dbReference type="SUPFAM" id="SSF52172">
    <property type="entry name" value="CheY-like"/>
    <property type="match status" value="1"/>
</dbReference>
<sequence length="545" mass="63431">MINIVIVDDDVLALTKLKSLINLKNTKVSGEYTQPEDALSHIRKHRTDILLTDMRMPKIDGIELIRQAREINPAIQVVAISSYKDFDYVKESFKEGSLDYILKHMLTEETLTHALLQACEKIRERQSEENRQDSLEILKESRGALRSKIFTQLLRGEMGAKEAADKFRRHGIPFDLSSASILVCEIDDYQKVTERFGEEDKRIFLNALWDIMDKVIQKAPEKEILSIQEGRYAIILSFTDVKSQLYILSRTQEYAKRLNENIRKMMNIQVSVGMDNSCSSMEDLVRSYHKCLKMLENKFFEGKGQVYSGYEQNTGAARKLSRNTGGSVGIDREQFVKKLTEADESYREDLNILFEHYKEIKLPIRIVELSIVELLNLGYSVIKERQLGEPAPDKSFPVLYQKIKKTETVDEIREILMDFYDGIVMQTARQSQELDENYSKYTAKAVRYIHQHYMEPISQQDVAGELGIHYAYLSKIFREDTGCNFTEYLNRIRIEKAKQLIAAQEYKIKEIYSMVGYNQYNYFFKVFKQQTGCTPSDYEEQILKK</sequence>
<dbReference type="PANTHER" id="PTHR43280">
    <property type="entry name" value="ARAC-FAMILY TRANSCRIPTIONAL REGULATOR"/>
    <property type="match status" value="1"/>
</dbReference>
<dbReference type="SUPFAM" id="SSF46689">
    <property type="entry name" value="Homeodomain-like"/>
    <property type="match status" value="2"/>
</dbReference>
<comment type="function">
    <text evidence="5">May play the central regulatory role in sporulation. It may be an element of the effector pathway responsible for the activation of sporulation genes in response to nutritional stress. Spo0A may act in concert with spo0H (a sigma factor) to control the expression of some genes that are critical to the sporulation process.</text>
</comment>
<dbReference type="SMART" id="SM00342">
    <property type="entry name" value="HTH_ARAC"/>
    <property type="match status" value="1"/>
</dbReference>
<dbReference type="Proteomes" id="UP000712157">
    <property type="component" value="Unassembled WGS sequence"/>
</dbReference>
<feature type="domain" description="Response regulatory" evidence="8">
    <location>
        <begin position="3"/>
        <end position="118"/>
    </location>
</feature>
<keyword evidence="4" id="KW-0804">Transcription</keyword>
<keyword evidence="11" id="KW-1185">Reference proteome</keyword>
<gene>
    <name evidence="10" type="ORF">KTH89_00595</name>
</gene>
<dbReference type="PANTHER" id="PTHR43280:SF2">
    <property type="entry name" value="HTH-TYPE TRANSCRIPTIONAL REGULATOR EXSA"/>
    <property type="match status" value="1"/>
</dbReference>
<dbReference type="InterPro" id="IPR009057">
    <property type="entry name" value="Homeodomain-like_sf"/>
</dbReference>
<evidence type="ECO:0000259" key="9">
    <source>
        <dbReference type="PROSITE" id="PS50887"/>
    </source>
</evidence>
<dbReference type="AlphaFoldDB" id="A0A949K401"/>